<dbReference type="Gene3D" id="2.60.120.620">
    <property type="entry name" value="q2cbj1_9rhob like domain"/>
    <property type="match status" value="1"/>
</dbReference>
<organism evidence="7 8">
    <name type="scientific">Aureococcus anophagefferens</name>
    <name type="common">Harmful bloom alga</name>
    <dbReference type="NCBI Taxonomy" id="44056"/>
    <lineage>
        <taxon>Eukaryota</taxon>
        <taxon>Sar</taxon>
        <taxon>Stramenopiles</taxon>
        <taxon>Ochrophyta</taxon>
        <taxon>Pelagophyceae</taxon>
        <taxon>Pelagomonadales</taxon>
        <taxon>Pelagomonadaceae</taxon>
        <taxon>Aureococcus</taxon>
    </lineage>
</organism>
<evidence type="ECO:0000256" key="4">
    <source>
        <dbReference type="ARBA" id="ARBA00023002"/>
    </source>
</evidence>
<evidence type="ECO:0000313" key="7">
    <source>
        <dbReference type="EMBL" id="KAK7242449.1"/>
    </source>
</evidence>
<evidence type="ECO:0000313" key="8">
    <source>
        <dbReference type="Proteomes" id="UP001363151"/>
    </source>
</evidence>
<dbReference type="SUPFAM" id="SSF53335">
    <property type="entry name" value="S-adenosyl-L-methionine-dependent methyltransferases"/>
    <property type="match status" value="1"/>
</dbReference>
<evidence type="ECO:0000256" key="1">
    <source>
        <dbReference type="ARBA" id="ARBA00001961"/>
    </source>
</evidence>
<dbReference type="InterPro" id="IPR019410">
    <property type="entry name" value="Methyltransf_16"/>
</dbReference>
<dbReference type="SMART" id="SM00702">
    <property type="entry name" value="P4Hc"/>
    <property type="match status" value="1"/>
</dbReference>
<evidence type="ECO:0000256" key="3">
    <source>
        <dbReference type="ARBA" id="ARBA00022964"/>
    </source>
</evidence>
<dbReference type="InterPro" id="IPR044862">
    <property type="entry name" value="Pro_4_hyd_alph_FE2OG_OXY"/>
</dbReference>
<sequence>MGKKQKQPRTEEEIAALRAERATQKGVDRCAQALEDAGFGGLAYEFSQGLRLVVEEEWQPEDADSIAGLQWAGGVRLARFFDDAALFPRTFWEAATVVELGAGCGLTSCVLAALGCPNVYCTDAETCHAAANVAANAAAMAARCGGGFAAPAVVRFAWGADAPPVVGADVLVCGDCLYDEAHGALLVEGLLAAAGPDTEIYVCGAVGVAAHAAFMALAPTHFEVAATLDPRLGAGVALLGRGVAVVDGVLTAGECARLVAALEASAEVSFWAEDAGDPEPRKFRDADTVEVACPAVAAAAWERAAPCLFPMLDSGFGAPAVAGFEADGSPPSVATRGLWAPAGFNDDFLLATYPAGGGSGFAPHSDGTTTRGLNCRSFYSVIVYLNEPPAGGGTRFYRDAAAKTGLVEAGGRWTGDAALALGDVAPRAGRALVFDQRLVHEGVPPVGDRKHIVRSDVLFERTPPIFDAPKEREAFATYEAGVLLSEAGRHGDAVANFVRAAKLAPDLAAELGI</sequence>
<dbReference type="PANTHER" id="PTHR14614">
    <property type="entry name" value="HEPATOCELLULAR CARCINOMA-ASSOCIATED ANTIGEN"/>
    <property type="match status" value="1"/>
</dbReference>
<keyword evidence="3" id="KW-0223">Dioxygenase</keyword>
<gene>
    <name evidence="7" type="ORF">SO694_00159056</name>
</gene>
<evidence type="ECO:0000256" key="2">
    <source>
        <dbReference type="ARBA" id="ARBA00022723"/>
    </source>
</evidence>
<dbReference type="SUPFAM" id="SSF51197">
    <property type="entry name" value="Clavaminate synthase-like"/>
    <property type="match status" value="1"/>
</dbReference>
<dbReference type="Proteomes" id="UP001363151">
    <property type="component" value="Unassembled WGS sequence"/>
</dbReference>
<evidence type="ECO:0000256" key="5">
    <source>
        <dbReference type="ARBA" id="ARBA00023004"/>
    </source>
</evidence>
<keyword evidence="2" id="KW-0479">Metal-binding</keyword>
<reference evidence="7 8" key="1">
    <citation type="submission" date="2024-03" db="EMBL/GenBank/DDBJ databases">
        <title>Aureococcus anophagefferens CCMP1851 and Kratosvirus quantuckense: Draft genome of a second virus-susceptible host strain in the model system.</title>
        <authorList>
            <person name="Chase E."/>
            <person name="Truchon A.R."/>
            <person name="Schepens W."/>
            <person name="Wilhelm S.W."/>
        </authorList>
    </citation>
    <scope>NUCLEOTIDE SEQUENCE [LARGE SCALE GENOMIC DNA]</scope>
    <source>
        <strain evidence="7 8">CCMP1851</strain>
    </source>
</reference>
<keyword evidence="4" id="KW-0560">Oxidoreductase</keyword>
<dbReference type="PROSITE" id="PS51471">
    <property type="entry name" value="FE2OG_OXY"/>
    <property type="match status" value="1"/>
</dbReference>
<comment type="cofactor">
    <cofactor evidence="1">
        <name>L-ascorbate</name>
        <dbReference type="ChEBI" id="CHEBI:38290"/>
    </cofactor>
</comment>
<name>A0ABR1G1D9_AURAN</name>
<accession>A0ABR1G1D9</accession>
<keyword evidence="5" id="KW-0408">Iron</keyword>
<dbReference type="Gene3D" id="3.40.50.150">
    <property type="entry name" value="Vaccinia Virus protein VP39"/>
    <property type="match status" value="1"/>
</dbReference>
<protein>
    <recommendedName>
        <fullName evidence="6">Fe2OG dioxygenase domain-containing protein</fullName>
    </recommendedName>
</protein>
<proteinExistence type="predicted"/>
<dbReference type="InterPro" id="IPR005123">
    <property type="entry name" value="Oxoglu/Fe-dep_dioxygenase_dom"/>
</dbReference>
<dbReference type="InterPro" id="IPR029063">
    <property type="entry name" value="SAM-dependent_MTases_sf"/>
</dbReference>
<evidence type="ECO:0000259" key="6">
    <source>
        <dbReference type="PROSITE" id="PS51471"/>
    </source>
</evidence>
<dbReference type="PANTHER" id="PTHR14614:SF109">
    <property type="entry name" value="RIBOSOMAL LYSINE N-METHYLTRANSFERASE 5"/>
    <property type="match status" value="1"/>
</dbReference>
<dbReference type="Pfam" id="PF10294">
    <property type="entry name" value="Methyltransf_16"/>
    <property type="match status" value="1"/>
</dbReference>
<dbReference type="Pfam" id="PF13640">
    <property type="entry name" value="2OG-FeII_Oxy_3"/>
    <property type="match status" value="1"/>
</dbReference>
<comment type="caution">
    <text evidence="7">The sequence shown here is derived from an EMBL/GenBank/DDBJ whole genome shotgun (WGS) entry which is preliminary data.</text>
</comment>
<keyword evidence="8" id="KW-1185">Reference proteome</keyword>
<dbReference type="EMBL" id="JBBJCI010000143">
    <property type="protein sequence ID" value="KAK7242449.1"/>
    <property type="molecule type" value="Genomic_DNA"/>
</dbReference>
<feature type="domain" description="Fe2OG dioxygenase" evidence="6">
    <location>
        <begin position="343"/>
        <end position="462"/>
    </location>
</feature>
<dbReference type="InterPro" id="IPR006620">
    <property type="entry name" value="Pro_4_hyd_alph"/>
</dbReference>